<feature type="domain" description="tRNA(Ile)-lysidine/2-thiocytidine synthase N-terminal" evidence="8">
    <location>
        <begin position="266"/>
        <end position="313"/>
    </location>
</feature>
<evidence type="ECO:0000313" key="9">
    <source>
        <dbReference type="EMBL" id="ANI25638.1"/>
    </source>
</evidence>
<accession>A0A191T5G0</accession>
<keyword evidence="4 6" id="KW-0067">ATP-binding</keyword>
<dbReference type="SUPFAM" id="SSF82829">
    <property type="entry name" value="MesJ substrate recognition domain-like"/>
    <property type="match status" value="1"/>
</dbReference>
<dbReference type="NCBIfam" id="TIGR02432">
    <property type="entry name" value="lysidine_TilS_N"/>
    <property type="match status" value="1"/>
</dbReference>
<evidence type="ECO:0000256" key="1">
    <source>
        <dbReference type="ARBA" id="ARBA00022598"/>
    </source>
</evidence>
<evidence type="ECO:0000256" key="6">
    <source>
        <dbReference type="HAMAP-Rule" id="MF_01161"/>
    </source>
</evidence>
<dbReference type="GeneID" id="27985017"/>
<comment type="domain">
    <text evidence="6">The N-terminal region contains the highly conserved SGGXDS motif, predicted to be a P-loop motif involved in ATP binding.</text>
</comment>
<dbReference type="GO" id="GO:0006400">
    <property type="term" value="P:tRNA modification"/>
    <property type="evidence" value="ECO:0007669"/>
    <property type="project" value="UniProtKB-UniRule"/>
</dbReference>
<evidence type="ECO:0000259" key="8">
    <source>
        <dbReference type="Pfam" id="PF01171"/>
    </source>
</evidence>
<reference evidence="9" key="1">
    <citation type="journal article" date="2016" name="Front. Plant Sci.">
        <title>Comparative Chloroplast Genome Analyses of Streptophyte Green Algae Uncover Major Structural Alterations in the Klebsormidiophyceae, Coleochaetophyceae and Zygnematophyceae.</title>
        <authorList>
            <person name="Lemieux C."/>
            <person name="Otis C."/>
            <person name="Turmel M."/>
        </authorList>
    </citation>
    <scope>NUCLEOTIDE SEQUENCE</scope>
</reference>
<dbReference type="RefSeq" id="YP_009258615.1">
    <property type="nucleotide sequence ID" value="NC_030357.1"/>
</dbReference>
<gene>
    <name evidence="6 9" type="primary">tilS</name>
</gene>
<keyword evidence="3 6" id="KW-0547">Nucleotide-binding</keyword>
<evidence type="ECO:0000256" key="5">
    <source>
        <dbReference type="ARBA" id="ARBA00048539"/>
    </source>
</evidence>
<dbReference type="InterPro" id="IPR011063">
    <property type="entry name" value="TilS/TtcA_N"/>
</dbReference>
<feature type="compositionally biased region" description="Basic and acidic residues" evidence="7">
    <location>
        <begin position="482"/>
        <end position="497"/>
    </location>
</feature>
<evidence type="ECO:0000256" key="2">
    <source>
        <dbReference type="ARBA" id="ARBA00022694"/>
    </source>
</evidence>
<dbReference type="SUPFAM" id="SSF52402">
    <property type="entry name" value="Adenine nucleotide alpha hydrolases-like"/>
    <property type="match status" value="1"/>
</dbReference>
<dbReference type="CDD" id="cd01992">
    <property type="entry name" value="TilS_N"/>
    <property type="match status" value="1"/>
</dbReference>
<comment type="similarity">
    <text evidence="6">Belongs to the tRNA(Ile)-lysidine synthase family.</text>
</comment>
<comment type="catalytic activity">
    <reaction evidence="5 6">
        <text>cytidine(34) in tRNA(Ile2) + L-lysine + ATP = lysidine(34) in tRNA(Ile2) + AMP + diphosphate + H(+)</text>
        <dbReference type="Rhea" id="RHEA:43744"/>
        <dbReference type="Rhea" id="RHEA-COMP:10625"/>
        <dbReference type="Rhea" id="RHEA-COMP:10670"/>
        <dbReference type="ChEBI" id="CHEBI:15378"/>
        <dbReference type="ChEBI" id="CHEBI:30616"/>
        <dbReference type="ChEBI" id="CHEBI:32551"/>
        <dbReference type="ChEBI" id="CHEBI:33019"/>
        <dbReference type="ChEBI" id="CHEBI:82748"/>
        <dbReference type="ChEBI" id="CHEBI:83665"/>
        <dbReference type="ChEBI" id="CHEBI:456215"/>
        <dbReference type="EC" id="6.3.4.19"/>
    </reaction>
</comment>
<dbReference type="EMBL" id="KU646492">
    <property type="protein sequence ID" value="ANI25638.1"/>
    <property type="molecule type" value="Genomic_DNA"/>
</dbReference>
<evidence type="ECO:0000256" key="3">
    <source>
        <dbReference type="ARBA" id="ARBA00022741"/>
    </source>
</evidence>
<geneLocation type="chloroplast" evidence="9"/>
<proteinExistence type="inferred from homology"/>
<dbReference type="AlphaFoldDB" id="A0A191T5G0"/>
<dbReference type="PANTHER" id="PTHR43033">
    <property type="entry name" value="TRNA(ILE)-LYSIDINE SYNTHASE-RELATED"/>
    <property type="match status" value="1"/>
</dbReference>
<comment type="function">
    <text evidence="6">Ligates lysine onto the cytidine present at position 34 of the AUA codon-specific tRNA(Ile) that contains the anticodon CAU, in an ATP-dependent manner. Cytidine is converted to lysidine, thus changing the amino acid specificity of the tRNA from methionine to isoleucine.</text>
</comment>
<evidence type="ECO:0000256" key="4">
    <source>
        <dbReference type="ARBA" id="ARBA00022840"/>
    </source>
</evidence>
<name>A0A191T5G0_9VIRI</name>
<feature type="region of interest" description="Disordered" evidence="7">
    <location>
        <begin position="1"/>
        <end position="31"/>
    </location>
</feature>
<feature type="domain" description="tRNA(Ile)-lysidine/2-thiocytidine synthase N-terminal" evidence="8">
    <location>
        <begin position="73"/>
        <end position="222"/>
    </location>
</feature>
<comment type="subcellular location">
    <subcellularLocation>
        <location evidence="6">Plastid</location>
        <location evidence="6">Chloroplast</location>
    </subcellularLocation>
</comment>
<dbReference type="InterPro" id="IPR012094">
    <property type="entry name" value="tRNA_Ile_lys_synt"/>
</dbReference>
<keyword evidence="2 6" id="KW-0819">tRNA processing</keyword>
<feature type="binding site" evidence="6">
    <location>
        <begin position="78"/>
        <end position="83"/>
    </location>
    <ligand>
        <name>ATP</name>
        <dbReference type="ChEBI" id="CHEBI:30616"/>
    </ligand>
</feature>
<dbReference type="InterPro" id="IPR012795">
    <property type="entry name" value="tRNA_Ile_lys_synt_N"/>
</dbReference>
<keyword evidence="1 6" id="KW-0436">Ligase</keyword>
<feature type="region of interest" description="Disordered" evidence="7">
    <location>
        <begin position="476"/>
        <end position="497"/>
    </location>
</feature>
<keyword evidence="9" id="KW-0934">Plastid</keyword>
<dbReference type="GO" id="GO:0009507">
    <property type="term" value="C:chloroplast"/>
    <property type="evidence" value="ECO:0007669"/>
    <property type="project" value="UniProtKB-SubCell"/>
</dbReference>
<organism evidence="9">
    <name type="scientific">Cosmarium botrytis</name>
    <dbReference type="NCBI Taxonomy" id="33101"/>
    <lineage>
        <taxon>Eukaryota</taxon>
        <taxon>Viridiplantae</taxon>
        <taxon>Streptophyta</taxon>
        <taxon>Zygnematophyceae</taxon>
        <taxon>Zygnematophycidae</taxon>
        <taxon>Desmidiales</taxon>
        <taxon>Desmidiaceae</taxon>
        <taxon>Cosmarium</taxon>
    </lineage>
</organism>
<dbReference type="Gene3D" id="3.40.50.620">
    <property type="entry name" value="HUPs"/>
    <property type="match status" value="1"/>
</dbReference>
<evidence type="ECO:0000256" key="7">
    <source>
        <dbReference type="SAM" id="MobiDB-lite"/>
    </source>
</evidence>
<dbReference type="EC" id="6.3.4.19" evidence="6"/>
<dbReference type="GO" id="GO:0005524">
    <property type="term" value="F:ATP binding"/>
    <property type="evidence" value="ECO:0007669"/>
    <property type="project" value="UniProtKB-UniRule"/>
</dbReference>
<sequence length="533" mass="62994">MDNDKEKKKFKNFYQSSEGRHRDISKKYTKTLPAPKNRPKEIYKIKKRDDLFLLYKINNIIKERTLLQPNQRILIAVSGGQDSICLLKILYYLKNKWNWKLGIIHCDHQWNSRSKFQAEHVACLAFNLQINYHEGITIHSVQKEGIARIWRYNIIQTIAISNNYSAIITGHNASDRIETLLYNLTRGSGLHGLQSIKWKRYLCFFRVTQSVLSKKKDSLRAFRVTPAKRLPKELPTFPPKVGPPAFLFKKLKYIKRFDCFSFFLNKKQLYLIRPLLESTRTEIRNVFNIWKLPSWPDLSNKELKIKRNRIRHRLIPYIRLHFNPNIDQTLVRWSEIVQSETFYLEELTNYLLSKIEIKKKIFLNSYATKISLLRTFGTSGKKQKQSWEQNFDFYQSAIPIALLRSLPLSIQRRLLKEYIYRNTSRILGFQYIEQIRLSCLLNTYLSTNIPISSPEGFSSENYFYLAKKYPSGTSVGKITKGPKAEGPEREGRRLGKEQEKNSKIVTPWILFPDGIKLVVRKNYIFLFYPLRKL</sequence>
<dbReference type="GO" id="GO:0032267">
    <property type="term" value="F:tRNA(Ile)-lysidine synthase activity"/>
    <property type="evidence" value="ECO:0007669"/>
    <property type="project" value="UniProtKB-EC"/>
</dbReference>
<protein>
    <recommendedName>
        <fullName evidence="6">tRNA(Ile)-lysidine synthase, chloroplastic</fullName>
        <ecNumber evidence="6">6.3.4.19</ecNumber>
    </recommendedName>
    <alternativeName>
        <fullName evidence="6">tRNA(Ile)-2-lysyl-cytidine synthase</fullName>
    </alternativeName>
    <alternativeName>
        <fullName evidence="6">tRNA(Ile)-lysidine synthetase</fullName>
    </alternativeName>
</protein>
<dbReference type="PANTHER" id="PTHR43033:SF1">
    <property type="entry name" value="TRNA(ILE)-LYSIDINE SYNTHASE-RELATED"/>
    <property type="match status" value="1"/>
</dbReference>
<dbReference type="Pfam" id="PF01171">
    <property type="entry name" value="ATP_bind_3"/>
    <property type="match status" value="2"/>
</dbReference>
<dbReference type="HAMAP" id="MF_01161">
    <property type="entry name" value="tRNA_Ile_lys_synt"/>
    <property type="match status" value="1"/>
</dbReference>
<keyword evidence="9" id="KW-0150">Chloroplast</keyword>
<dbReference type="InterPro" id="IPR014729">
    <property type="entry name" value="Rossmann-like_a/b/a_fold"/>
</dbReference>